<evidence type="ECO:0000313" key="1">
    <source>
        <dbReference type="EMBL" id="JAD65154.1"/>
    </source>
</evidence>
<dbReference type="AlphaFoldDB" id="A0A0A9BMJ7"/>
<accession>A0A0A9BMJ7</accession>
<organism evidence="1">
    <name type="scientific">Arundo donax</name>
    <name type="common">Giant reed</name>
    <name type="synonym">Donax arundinaceus</name>
    <dbReference type="NCBI Taxonomy" id="35708"/>
    <lineage>
        <taxon>Eukaryota</taxon>
        <taxon>Viridiplantae</taxon>
        <taxon>Streptophyta</taxon>
        <taxon>Embryophyta</taxon>
        <taxon>Tracheophyta</taxon>
        <taxon>Spermatophyta</taxon>
        <taxon>Magnoliopsida</taxon>
        <taxon>Liliopsida</taxon>
        <taxon>Poales</taxon>
        <taxon>Poaceae</taxon>
        <taxon>PACMAD clade</taxon>
        <taxon>Arundinoideae</taxon>
        <taxon>Arundineae</taxon>
        <taxon>Arundo</taxon>
    </lineage>
</organism>
<protein>
    <submittedName>
        <fullName evidence="1">Uncharacterized protein</fullName>
    </submittedName>
</protein>
<proteinExistence type="predicted"/>
<reference evidence="1" key="1">
    <citation type="submission" date="2014-09" db="EMBL/GenBank/DDBJ databases">
        <authorList>
            <person name="Magalhaes I.L.F."/>
            <person name="Oliveira U."/>
            <person name="Santos F.R."/>
            <person name="Vidigal T.H.D.A."/>
            <person name="Brescovit A.D."/>
            <person name="Santos A.J."/>
        </authorList>
    </citation>
    <scope>NUCLEOTIDE SEQUENCE</scope>
    <source>
        <tissue evidence="1">Shoot tissue taken approximately 20 cm above the soil surface</tissue>
    </source>
</reference>
<reference evidence="1" key="2">
    <citation type="journal article" date="2015" name="Data Brief">
        <title>Shoot transcriptome of the giant reed, Arundo donax.</title>
        <authorList>
            <person name="Barrero R.A."/>
            <person name="Guerrero F.D."/>
            <person name="Moolhuijzen P."/>
            <person name="Goolsby J.A."/>
            <person name="Tidwell J."/>
            <person name="Bellgard S.E."/>
            <person name="Bellgard M.I."/>
        </authorList>
    </citation>
    <scope>NUCLEOTIDE SEQUENCE</scope>
    <source>
        <tissue evidence="1">Shoot tissue taken approximately 20 cm above the soil surface</tissue>
    </source>
</reference>
<name>A0A0A9BMJ7_ARUDO</name>
<dbReference type="EMBL" id="GBRH01232741">
    <property type="protein sequence ID" value="JAD65154.1"/>
    <property type="molecule type" value="Transcribed_RNA"/>
</dbReference>
<sequence length="224" mass="22609">MLALLGCRGCAEITARAALLNTARDHGAASGGGLTMGCGVDAWGLASLASVLGAALPRTARAARRDLLLPSLRAVVWPLLPACRVAAAAPFCTVATPRTRCGGSGVRTAPAGVGRAVGTAVRRSESGAAAFCSGSASLEQSCPARRLLGSQSPPGLLGSGVGRALRSGARGCCPPWLRPRRCALSSSSPCLHSLVLASTPCSLPTGSSVTWAMRPRCSMECWTG</sequence>